<name>A0A0C3ACR4_PILCF</name>
<evidence type="ECO:0000313" key="2">
    <source>
        <dbReference type="EMBL" id="KIM71568.1"/>
    </source>
</evidence>
<gene>
    <name evidence="2" type="ORF">PILCRDRAFT_16951</name>
</gene>
<accession>A0A0C3ACR4</accession>
<reference evidence="2 3" key="1">
    <citation type="submission" date="2014-04" db="EMBL/GenBank/DDBJ databases">
        <authorList>
            <consortium name="DOE Joint Genome Institute"/>
            <person name="Kuo A."/>
            <person name="Tarkka M."/>
            <person name="Buscot F."/>
            <person name="Kohler A."/>
            <person name="Nagy L.G."/>
            <person name="Floudas D."/>
            <person name="Copeland A."/>
            <person name="Barry K.W."/>
            <person name="Cichocki N."/>
            <person name="Veneault-Fourrey C."/>
            <person name="LaButti K."/>
            <person name="Lindquist E.A."/>
            <person name="Lipzen A."/>
            <person name="Lundell T."/>
            <person name="Morin E."/>
            <person name="Murat C."/>
            <person name="Sun H."/>
            <person name="Tunlid A."/>
            <person name="Henrissat B."/>
            <person name="Grigoriev I.V."/>
            <person name="Hibbett D.S."/>
            <person name="Martin F."/>
            <person name="Nordberg H.P."/>
            <person name="Cantor M.N."/>
            <person name="Hua S.X."/>
        </authorList>
    </citation>
    <scope>NUCLEOTIDE SEQUENCE [LARGE SCALE GENOMIC DNA]</scope>
    <source>
        <strain evidence="2 3">F 1598</strain>
    </source>
</reference>
<dbReference type="InParanoid" id="A0A0C3ACR4"/>
<keyword evidence="3" id="KW-1185">Reference proteome</keyword>
<dbReference type="Proteomes" id="UP000054166">
    <property type="component" value="Unassembled WGS sequence"/>
</dbReference>
<reference evidence="3" key="2">
    <citation type="submission" date="2015-01" db="EMBL/GenBank/DDBJ databases">
        <title>Evolutionary Origins and Diversification of the Mycorrhizal Mutualists.</title>
        <authorList>
            <consortium name="DOE Joint Genome Institute"/>
            <consortium name="Mycorrhizal Genomics Consortium"/>
            <person name="Kohler A."/>
            <person name="Kuo A."/>
            <person name="Nagy L.G."/>
            <person name="Floudas D."/>
            <person name="Copeland A."/>
            <person name="Barry K.W."/>
            <person name="Cichocki N."/>
            <person name="Veneault-Fourrey C."/>
            <person name="LaButti K."/>
            <person name="Lindquist E.A."/>
            <person name="Lipzen A."/>
            <person name="Lundell T."/>
            <person name="Morin E."/>
            <person name="Murat C."/>
            <person name="Riley R."/>
            <person name="Ohm R."/>
            <person name="Sun H."/>
            <person name="Tunlid A."/>
            <person name="Henrissat B."/>
            <person name="Grigoriev I.V."/>
            <person name="Hibbett D.S."/>
            <person name="Martin F."/>
        </authorList>
    </citation>
    <scope>NUCLEOTIDE SEQUENCE [LARGE SCALE GENOMIC DNA]</scope>
    <source>
        <strain evidence="3">F 1598</strain>
    </source>
</reference>
<proteinExistence type="predicted"/>
<feature type="region of interest" description="Disordered" evidence="1">
    <location>
        <begin position="59"/>
        <end position="88"/>
    </location>
</feature>
<feature type="compositionally biased region" description="Polar residues" evidence="1">
    <location>
        <begin position="7"/>
        <end position="37"/>
    </location>
</feature>
<feature type="compositionally biased region" description="Polar residues" evidence="1">
    <location>
        <begin position="79"/>
        <end position="88"/>
    </location>
</feature>
<evidence type="ECO:0000256" key="1">
    <source>
        <dbReference type="SAM" id="MobiDB-lite"/>
    </source>
</evidence>
<feature type="region of interest" description="Disordered" evidence="1">
    <location>
        <begin position="1"/>
        <end position="46"/>
    </location>
</feature>
<evidence type="ECO:0000313" key="3">
    <source>
        <dbReference type="Proteomes" id="UP000054166"/>
    </source>
</evidence>
<dbReference type="EMBL" id="KN833270">
    <property type="protein sequence ID" value="KIM71568.1"/>
    <property type="molecule type" value="Genomic_DNA"/>
</dbReference>
<sequence length="88" mass="9022">MFGKVGDTSTNTTGGEHNSSTPESPCNPSVVASTPSELPSPAPGAIPLMSSQLHLMASDMNIGSSEPASIAKPPHSLESMENTISQQE</sequence>
<dbReference type="HOGENOM" id="CLU_2469917_0_0_1"/>
<protein>
    <submittedName>
        <fullName evidence="2">Uncharacterized protein</fullName>
    </submittedName>
</protein>
<organism evidence="2 3">
    <name type="scientific">Piloderma croceum (strain F 1598)</name>
    <dbReference type="NCBI Taxonomy" id="765440"/>
    <lineage>
        <taxon>Eukaryota</taxon>
        <taxon>Fungi</taxon>
        <taxon>Dikarya</taxon>
        <taxon>Basidiomycota</taxon>
        <taxon>Agaricomycotina</taxon>
        <taxon>Agaricomycetes</taxon>
        <taxon>Agaricomycetidae</taxon>
        <taxon>Atheliales</taxon>
        <taxon>Atheliaceae</taxon>
        <taxon>Piloderma</taxon>
    </lineage>
</organism>
<dbReference type="AlphaFoldDB" id="A0A0C3ACR4"/>